<feature type="chain" id="PRO_5014863194" evidence="1">
    <location>
        <begin position="29"/>
        <end position="240"/>
    </location>
</feature>
<accession>A0A2M4DDT5</accession>
<sequence>MIVWRFSGRARMIFLISSRMLLSISVSASSSTSVRMYEVLRTLLLIRCNNRPGVPTIAEQFCRFFRSTLISMPPIKLRAWNFGTSAPIMFSTPSTCTATSRVGTMVSDCGNPTFGLCASAMAMANTSVFPVPAFAWTSKSKKQQASGTARACIGDANVNPFLLRALRTGSDMCISVKRTACSKITSSVRGFSSLFRSCCGDAICGIFPFPPLRCLSRVFTVDLSPATPLPPPPAAGRIAR</sequence>
<dbReference type="AlphaFoldDB" id="A0A2M4DDT5"/>
<dbReference type="EMBL" id="GGFL01011595">
    <property type="protein sequence ID" value="MBW75773.1"/>
    <property type="molecule type" value="Transcribed_RNA"/>
</dbReference>
<feature type="signal peptide" evidence="1">
    <location>
        <begin position="1"/>
        <end position="28"/>
    </location>
</feature>
<proteinExistence type="predicted"/>
<reference evidence="2" key="1">
    <citation type="submission" date="2018-01" db="EMBL/GenBank/DDBJ databases">
        <title>An insight into the sialome of Amazonian anophelines.</title>
        <authorList>
            <person name="Ribeiro J.M."/>
            <person name="Scarpassa V."/>
            <person name="Calvo E."/>
        </authorList>
    </citation>
    <scope>NUCLEOTIDE SEQUENCE</scope>
</reference>
<organism evidence="2">
    <name type="scientific">Anopheles darlingi</name>
    <name type="common">Mosquito</name>
    <dbReference type="NCBI Taxonomy" id="43151"/>
    <lineage>
        <taxon>Eukaryota</taxon>
        <taxon>Metazoa</taxon>
        <taxon>Ecdysozoa</taxon>
        <taxon>Arthropoda</taxon>
        <taxon>Hexapoda</taxon>
        <taxon>Insecta</taxon>
        <taxon>Pterygota</taxon>
        <taxon>Neoptera</taxon>
        <taxon>Endopterygota</taxon>
        <taxon>Diptera</taxon>
        <taxon>Nematocera</taxon>
        <taxon>Culicoidea</taxon>
        <taxon>Culicidae</taxon>
        <taxon>Anophelinae</taxon>
        <taxon>Anopheles</taxon>
    </lineage>
</organism>
<evidence type="ECO:0000256" key="1">
    <source>
        <dbReference type="SAM" id="SignalP"/>
    </source>
</evidence>
<protein>
    <submittedName>
        <fullName evidence="2">Putative secreted protein</fullName>
    </submittedName>
</protein>
<name>A0A2M4DDT5_ANODA</name>
<evidence type="ECO:0000313" key="2">
    <source>
        <dbReference type="EMBL" id="MBW75773.1"/>
    </source>
</evidence>
<keyword evidence="1" id="KW-0732">Signal</keyword>